<dbReference type="RefSeq" id="WP_054344218.1">
    <property type="nucleotide sequence ID" value="NZ_BAABYY010000002.1"/>
</dbReference>
<sequence length="153" mass="16680">MAIFIFAFAIIPVSAKSYLKSKGISGNYSGAYYWSFTLNYGFEYDTGNGKIGFIYDTPQSKLNCQGVPTGAGSTTCEIRITQTDKYMNATKSQATWVIRVDTYHALGFAGMQYAGSQTVKVSLGSPGLSARTMIFDEISEPYIIPELVGTLLD</sequence>
<accession>A0AAP2UPP8</accession>
<comment type="caution">
    <text evidence="1">The sequence shown here is derived from an EMBL/GenBank/DDBJ whole genome shotgun (WGS) entry which is preliminary data.</text>
</comment>
<reference evidence="1" key="1">
    <citation type="journal article" date="2022" name="Clin. Infect. Dis.">
        <title>Association between Clostridium innocuum and antibiotic-associated diarrhea in adults and children: A cross-sectional study and comparative genomics analysis.</title>
        <authorList>
            <person name="Cherny K.E."/>
            <person name="Muscat E.B."/>
            <person name="Balaji A."/>
            <person name="Mukherjee J."/>
            <person name="Ozer E.A."/>
            <person name="Angarone M.P."/>
            <person name="Hauser A.R."/>
            <person name="Sichel J.S."/>
            <person name="Amponsah E."/>
            <person name="Kociolek L.K."/>
        </authorList>
    </citation>
    <scope>NUCLEOTIDE SEQUENCE</scope>
    <source>
        <strain evidence="1">NU1-AC-029v</strain>
    </source>
</reference>
<organism evidence="1 2">
    <name type="scientific">Clostridium innocuum</name>
    <dbReference type="NCBI Taxonomy" id="1522"/>
    <lineage>
        <taxon>Bacteria</taxon>
        <taxon>Bacillati</taxon>
        <taxon>Bacillota</taxon>
        <taxon>Clostridia</taxon>
        <taxon>Eubacteriales</taxon>
        <taxon>Clostridiaceae</taxon>
        <taxon>Clostridium</taxon>
    </lineage>
</organism>
<evidence type="ECO:0000313" key="1">
    <source>
        <dbReference type="EMBL" id="MCR0233602.1"/>
    </source>
</evidence>
<proteinExistence type="predicted"/>
<protein>
    <submittedName>
        <fullName evidence="1">Uncharacterized protein</fullName>
    </submittedName>
</protein>
<evidence type="ECO:0000313" key="2">
    <source>
        <dbReference type="Proteomes" id="UP001203972"/>
    </source>
</evidence>
<name>A0AAP2UPP8_CLOIN</name>
<dbReference type="AlphaFoldDB" id="A0AAP2UPP8"/>
<dbReference type="Proteomes" id="UP001203972">
    <property type="component" value="Unassembled WGS sequence"/>
</dbReference>
<dbReference type="EMBL" id="JAKTMA010000021">
    <property type="protein sequence ID" value="MCR0233602.1"/>
    <property type="molecule type" value="Genomic_DNA"/>
</dbReference>
<gene>
    <name evidence="1" type="ORF">MKC95_12560</name>
</gene>